<protein>
    <recommendedName>
        <fullName evidence="4">EamA domain-containing protein</fullName>
    </recommendedName>
</protein>
<dbReference type="GeneID" id="94844767"/>
<accession>A0A1J4JH62</accession>
<keyword evidence="1" id="KW-0812">Transmembrane</keyword>
<feature type="transmembrane region" description="Helical" evidence="1">
    <location>
        <begin position="85"/>
        <end position="106"/>
    </location>
</feature>
<feature type="transmembrane region" description="Helical" evidence="1">
    <location>
        <begin position="208"/>
        <end position="226"/>
    </location>
</feature>
<dbReference type="VEuPathDB" id="TrichDB:TRFO_35105"/>
<dbReference type="SUPFAM" id="SSF103481">
    <property type="entry name" value="Multidrug resistance efflux transporter EmrE"/>
    <property type="match status" value="1"/>
</dbReference>
<keyword evidence="3" id="KW-1185">Reference proteome</keyword>
<feature type="transmembrane region" description="Helical" evidence="1">
    <location>
        <begin position="171"/>
        <end position="188"/>
    </location>
</feature>
<gene>
    <name evidence="2" type="ORF">TRFO_35105</name>
</gene>
<keyword evidence="1" id="KW-0472">Membrane</keyword>
<evidence type="ECO:0000313" key="3">
    <source>
        <dbReference type="Proteomes" id="UP000179807"/>
    </source>
</evidence>
<organism evidence="2 3">
    <name type="scientific">Tritrichomonas foetus</name>
    <dbReference type="NCBI Taxonomy" id="1144522"/>
    <lineage>
        <taxon>Eukaryota</taxon>
        <taxon>Metamonada</taxon>
        <taxon>Parabasalia</taxon>
        <taxon>Tritrichomonadida</taxon>
        <taxon>Tritrichomonadidae</taxon>
        <taxon>Tritrichomonas</taxon>
    </lineage>
</organism>
<dbReference type="RefSeq" id="XP_068351615.1">
    <property type="nucleotide sequence ID" value="XM_068510063.1"/>
</dbReference>
<feature type="transmembrane region" description="Helical" evidence="1">
    <location>
        <begin position="47"/>
        <end position="65"/>
    </location>
</feature>
<evidence type="ECO:0008006" key="4">
    <source>
        <dbReference type="Google" id="ProtNLM"/>
    </source>
</evidence>
<proteinExistence type="predicted"/>
<reference evidence="2" key="1">
    <citation type="submission" date="2016-10" db="EMBL/GenBank/DDBJ databases">
        <authorList>
            <person name="Benchimol M."/>
            <person name="Almeida L.G."/>
            <person name="Vasconcelos A.T."/>
            <person name="Perreira-Neves A."/>
            <person name="Rosa I.A."/>
            <person name="Tasca T."/>
            <person name="Bogo M.R."/>
            <person name="de Souza W."/>
        </authorList>
    </citation>
    <scope>NUCLEOTIDE SEQUENCE [LARGE SCALE GENOMIC DNA]</scope>
    <source>
        <strain evidence="2">K</strain>
    </source>
</reference>
<feature type="transmembrane region" description="Helical" evidence="1">
    <location>
        <begin position="113"/>
        <end position="133"/>
    </location>
</feature>
<evidence type="ECO:0000256" key="1">
    <source>
        <dbReference type="SAM" id="Phobius"/>
    </source>
</evidence>
<feature type="transmembrane region" description="Helical" evidence="1">
    <location>
        <begin position="139"/>
        <end position="159"/>
    </location>
</feature>
<dbReference type="InterPro" id="IPR037185">
    <property type="entry name" value="EmrE-like"/>
</dbReference>
<dbReference type="EMBL" id="MLAK01001053">
    <property type="protein sequence ID" value="OHS98478.1"/>
    <property type="molecule type" value="Genomic_DNA"/>
</dbReference>
<name>A0A1J4JH62_9EUKA</name>
<evidence type="ECO:0000313" key="2">
    <source>
        <dbReference type="EMBL" id="OHS98478.1"/>
    </source>
</evidence>
<feature type="transmembrane region" description="Helical" evidence="1">
    <location>
        <begin position="233"/>
        <end position="253"/>
    </location>
</feature>
<comment type="caution">
    <text evidence="2">The sequence shown here is derived from an EMBL/GenBank/DDBJ whole genome shotgun (WGS) entry which is preliminary data.</text>
</comment>
<dbReference type="Proteomes" id="UP000179807">
    <property type="component" value="Unassembled WGS sequence"/>
</dbReference>
<sequence length="352" mass="39952">MHNKRIWLKKNPNMFPLKSIQFAAYFILSVIAPFYSKELLKYSNFPFFNTFLINLFYLPIAFITTWATSGSLPFNNWTAPPPRGIWLVVLLSITNSLSISLTFVCYSISQIDFVAIFSLSSVIFEAIFLLILFRTRISIFAWFGLLTIFGGLIMTMVSFECLNVHGKIAEILFILGASFFSSYSRLFHKKVTLTLQGVMEFITSSMVNFWNCLFSTLISLLLYLFVESHHAHNISSIVSIDYINLILFGVALLETTRVLGSLLNETNEFAFAESFTHLKVLPILLICTMKLGVKFSLFQLFCIFFSLSGVVIVSITIDKRIKLTLSDSEGDTISLLNREDGVLNKNVLNDEL</sequence>
<feature type="transmembrane region" description="Helical" evidence="1">
    <location>
        <begin position="298"/>
        <end position="317"/>
    </location>
</feature>
<keyword evidence="1" id="KW-1133">Transmembrane helix</keyword>
<dbReference type="AlphaFoldDB" id="A0A1J4JH62"/>
<feature type="transmembrane region" description="Helical" evidence="1">
    <location>
        <begin position="15"/>
        <end position="35"/>
    </location>
</feature>